<dbReference type="Gene3D" id="2.20.28.10">
    <property type="match status" value="1"/>
</dbReference>
<dbReference type="Pfam" id="PF14599">
    <property type="entry name" value="zinc_ribbon_6"/>
    <property type="match status" value="1"/>
</dbReference>
<dbReference type="AlphaFoldDB" id="A0A6J1T4R2"/>
<dbReference type="InterPro" id="IPR001841">
    <property type="entry name" value="Znf_RING"/>
</dbReference>
<dbReference type="KEGG" id="foc:113211463"/>
<evidence type="ECO:0000259" key="7">
    <source>
        <dbReference type="PROSITE" id="PS51266"/>
    </source>
</evidence>
<dbReference type="GO" id="GO:0061630">
    <property type="term" value="F:ubiquitin protein ligase activity"/>
    <property type="evidence" value="ECO:0007669"/>
    <property type="project" value="TreeGrafter"/>
</dbReference>
<dbReference type="InterPro" id="IPR039512">
    <property type="entry name" value="RCHY1_zinc-ribbon"/>
</dbReference>
<feature type="domain" description="RING-type" evidence="6">
    <location>
        <begin position="149"/>
        <end position="192"/>
    </location>
</feature>
<dbReference type="InterPro" id="IPR008913">
    <property type="entry name" value="Znf_CHY"/>
</dbReference>
<dbReference type="InterPro" id="IPR037275">
    <property type="entry name" value="Znf_CTCHY_sf"/>
</dbReference>
<accession>A0A6J1T4R2</accession>
<dbReference type="CTD" id="25898"/>
<dbReference type="PANTHER" id="PTHR21319">
    <property type="entry name" value="RING FINGER AND CHY ZINC FINGER DOMAIN-CONTAINING PROTEIN 1"/>
    <property type="match status" value="1"/>
</dbReference>
<evidence type="ECO:0000259" key="6">
    <source>
        <dbReference type="PROSITE" id="PS50089"/>
    </source>
</evidence>
<dbReference type="PROSITE" id="PS51270">
    <property type="entry name" value="ZF_CTCHY"/>
    <property type="match status" value="1"/>
</dbReference>
<dbReference type="GO" id="GO:0006511">
    <property type="term" value="P:ubiquitin-dependent protein catabolic process"/>
    <property type="evidence" value="ECO:0007669"/>
    <property type="project" value="TreeGrafter"/>
</dbReference>
<dbReference type="SUPFAM" id="SSF57850">
    <property type="entry name" value="RING/U-box"/>
    <property type="match status" value="1"/>
</dbReference>
<dbReference type="Gene3D" id="3.30.40.10">
    <property type="entry name" value="Zinc/RING finger domain, C3HC4 (zinc finger)"/>
    <property type="match status" value="1"/>
</dbReference>
<keyword evidence="2 4" id="KW-0863">Zinc-finger</keyword>
<dbReference type="GO" id="GO:0008270">
    <property type="term" value="F:zinc ion binding"/>
    <property type="evidence" value="ECO:0007669"/>
    <property type="project" value="UniProtKB-KW"/>
</dbReference>
<dbReference type="Proteomes" id="UP000504606">
    <property type="component" value="Unplaced"/>
</dbReference>
<feature type="compositionally biased region" description="Low complexity" evidence="5">
    <location>
        <begin position="276"/>
        <end position="327"/>
    </location>
</feature>
<evidence type="ECO:0000256" key="1">
    <source>
        <dbReference type="ARBA" id="ARBA00022723"/>
    </source>
</evidence>
<reference evidence="10" key="1">
    <citation type="submission" date="2025-08" db="UniProtKB">
        <authorList>
            <consortium name="RefSeq"/>
        </authorList>
    </citation>
    <scope>IDENTIFICATION</scope>
    <source>
        <tissue evidence="10">Whole organism</tissue>
    </source>
</reference>
<dbReference type="CDD" id="cd16464">
    <property type="entry name" value="RING-H2_Pirh2-like"/>
    <property type="match status" value="1"/>
</dbReference>
<name>A0A6J1T4R2_FRAOC</name>
<gene>
    <name evidence="10" type="primary">LOC113211463</name>
</gene>
<keyword evidence="3" id="KW-0862">Zinc</keyword>
<dbReference type="GO" id="GO:0016567">
    <property type="term" value="P:protein ubiquitination"/>
    <property type="evidence" value="ECO:0007669"/>
    <property type="project" value="TreeGrafter"/>
</dbReference>
<dbReference type="Pfam" id="PF05495">
    <property type="entry name" value="zf-CHY"/>
    <property type="match status" value="1"/>
</dbReference>
<organism evidence="9 10">
    <name type="scientific">Frankliniella occidentalis</name>
    <name type="common">Western flower thrips</name>
    <name type="synonym">Euthrips occidentalis</name>
    <dbReference type="NCBI Taxonomy" id="133901"/>
    <lineage>
        <taxon>Eukaryota</taxon>
        <taxon>Metazoa</taxon>
        <taxon>Ecdysozoa</taxon>
        <taxon>Arthropoda</taxon>
        <taxon>Hexapoda</taxon>
        <taxon>Insecta</taxon>
        <taxon>Pterygota</taxon>
        <taxon>Neoptera</taxon>
        <taxon>Paraneoptera</taxon>
        <taxon>Thysanoptera</taxon>
        <taxon>Terebrantia</taxon>
        <taxon>Thripoidea</taxon>
        <taxon>Thripidae</taxon>
        <taxon>Frankliniella</taxon>
    </lineage>
</organism>
<feature type="region of interest" description="Disordered" evidence="5">
    <location>
        <begin position="267"/>
        <end position="351"/>
    </location>
</feature>
<dbReference type="RefSeq" id="XP_026285616.1">
    <property type="nucleotide sequence ID" value="XM_026429831.2"/>
</dbReference>
<evidence type="ECO:0000256" key="3">
    <source>
        <dbReference type="ARBA" id="ARBA00022833"/>
    </source>
</evidence>
<dbReference type="FunFam" id="3.30.40.10:FF:000188">
    <property type="entry name" value="RING finger and CHY zinc finger domain-containing protein 1"/>
    <property type="match status" value="1"/>
</dbReference>
<dbReference type="PROSITE" id="PS51266">
    <property type="entry name" value="ZF_CHY"/>
    <property type="match status" value="1"/>
</dbReference>
<dbReference type="InterPro" id="IPR013083">
    <property type="entry name" value="Znf_RING/FYVE/PHD"/>
</dbReference>
<dbReference type="SUPFAM" id="SSF161245">
    <property type="entry name" value="Zinc hairpin stack"/>
    <property type="match status" value="1"/>
</dbReference>
<evidence type="ECO:0000256" key="2">
    <source>
        <dbReference type="ARBA" id="ARBA00022771"/>
    </source>
</evidence>
<evidence type="ECO:0000256" key="5">
    <source>
        <dbReference type="SAM" id="MobiDB-lite"/>
    </source>
</evidence>
<proteinExistence type="predicted"/>
<dbReference type="SUPFAM" id="SSF161219">
    <property type="entry name" value="CHY zinc finger-like"/>
    <property type="match status" value="1"/>
</dbReference>
<dbReference type="InterPro" id="IPR017921">
    <property type="entry name" value="Znf_CTCHY"/>
</dbReference>
<sequence>MEEGSTVSTTSTAPAEGGSYVGCCHYQRRSKFVTPCCNKVYTCRFCHDENENHPVNRKDVTELVCTSCNTRQKVQARCEKCNLIFGKYTCLECKLFDDEDKKQYHCDGCGICRIGGRDKFFHCEKCNMCLPIKLLNKHKCVENVSRGNCPVCLEDIHTSRMPCHIPDCGHLLHRNCFEELLTFGHYACPICQTSLLDMSRLWKYFDEEIKNTPMPEEFMNFKAEILCKDCHKESTVTFHVVALKCAICGSYNTCRIKGSPYCIDSTRGSPSNDGQSPGTSTSASMPSTSAASGSSASGSSASASTSSASYSPASLSSLSASMVAASPETSTQATASQEPKSKAPSSSSSSD</sequence>
<evidence type="ECO:0000313" key="10">
    <source>
        <dbReference type="RefSeq" id="XP_026285616.1"/>
    </source>
</evidence>
<dbReference type="OrthoDB" id="411372at2759"/>
<feature type="domain" description="CTCHY-type" evidence="8">
    <location>
        <begin position="85"/>
        <end position="148"/>
    </location>
</feature>
<dbReference type="SMART" id="SM00184">
    <property type="entry name" value="RING"/>
    <property type="match status" value="1"/>
</dbReference>
<dbReference type="GeneID" id="113211463"/>
<dbReference type="PROSITE" id="PS50089">
    <property type="entry name" value="ZF_RING_2"/>
    <property type="match status" value="1"/>
</dbReference>
<evidence type="ECO:0000256" key="4">
    <source>
        <dbReference type="PROSITE-ProRule" id="PRU00601"/>
    </source>
</evidence>
<protein>
    <submittedName>
        <fullName evidence="10">RING finger and CHY zinc finger domain-containing protein 1</fullName>
    </submittedName>
</protein>
<dbReference type="GO" id="GO:0005634">
    <property type="term" value="C:nucleus"/>
    <property type="evidence" value="ECO:0007669"/>
    <property type="project" value="TreeGrafter"/>
</dbReference>
<dbReference type="Pfam" id="PF13639">
    <property type="entry name" value="zf-RING_2"/>
    <property type="match status" value="1"/>
</dbReference>
<keyword evidence="9" id="KW-1185">Reference proteome</keyword>
<feature type="domain" description="CHY-type" evidence="7">
    <location>
        <begin position="16"/>
        <end position="83"/>
    </location>
</feature>
<keyword evidence="1" id="KW-0479">Metal-binding</keyword>
<dbReference type="PANTHER" id="PTHR21319:SF53">
    <property type="entry name" value="RING FINGER AND CHY ZINC FINGER DOMAIN-CONTAINING PROTEIN 1"/>
    <property type="match status" value="1"/>
</dbReference>
<evidence type="ECO:0000313" key="9">
    <source>
        <dbReference type="Proteomes" id="UP000504606"/>
    </source>
</evidence>
<feature type="compositionally biased region" description="Low complexity" evidence="5">
    <location>
        <begin position="335"/>
        <end position="351"/>
    </location>
</feature>
<evidence type="ECO:0000259" key="8">
    <source>
        <dbReference type="PROSITE" id="PS51270"/>
    </source>
</evidence>
<dbReference type="InterPro" id="IPR037274">
    <property type="entry name" value="Znf_CHY_sf"/>
</dbReference>